<evidence type="ECO:0000313" key="10">
    <source>
        <dbReference type="Proteomes" id="UP001186944"/>
    </source>
</evidence>
<sequence length="246" mass="28314">MENDLVDADHFWSNPGPAGCNLLSKPATVQEEPSVVESRLNEVKSEINLLHSSEIKLLPDSEEHILESLRCELESSLTELKETLSFTKSQCHELQSEVDQETQINQQLKSVVESVKKKLETDSSDGDDTQKELQEKISEANQTFQYLRKNLVAFIKQHFPLPSQETLSEAKKKLRSADYSAAREDLFSMKEILELLLNKSLEDPNDPFITIDHQFWPPYVELLLRSKIVVRHKDDEKRIKLVSFHL</sequence>
<comment type="similarity">
    <text evidence="3">Belongs to the CENP-K/MCM22 family.</text>
</comment>
<dbReference type="GO" id="GO:0000070">
    <property type="term" value="P:mitotic sister chromatid segregation"/>
    <property type="evidence" value="ECO:0007669"/>
    <property type="project" value="TreeGrafter"/>
</dbReference>
<reference evidence="9" key="1">
    <citation type="submission" date="2019-08" db="EMBL/GenBank/DDBJ databases">
        <title>The improved chromosome-level genome for the pearl oyster Pinctada fucata martensii using PacBio sequencing and Hi-C.</title>
        <authorList>
            <person name="Zheng Z."/>
        </authorList>
    </citation>
    <scope>NUCLEOTIDE SEQUENCE</scope>
    <source>
        <strain evidence="9">ZZ-2019</strain>
        <tissue evidence="9">Adductor muscle</tissue>
    </source>
</reference>
<evidence type="ECO:0000256" key="3">
    <source>
        <dbReference type="ARBA" id="ARBA00005795"/>
    </source>
</evidence>
<name>A0AA88Y076_PINIB</name>
<gene>
    <name evidence="9" type="ORF">FSP39_010478</name>
</gene>
<dbReference type="InterPro" id="IPR020993">
    <property type="entry name" value="Centromere_CenpK"/>
</dbReference>
<evidence type="ECO:0000256" key="5">
    <source>
        <dbReference type="ARBA" id="ARBA00023054"/>
    </source>
</evidence>
<protein>
    <recommendedName>
        <fullName evidence="11">Centromere protein K</fullName>
    </recommendedName>
</protein>
<dbReference type="GO" id="GO:0051382">
    <property type="term" value="P:kinetochore assembly"/>
    <property type="evidence" value="ECO:0007669"/>
    <property type="project" value="InterPro"/>
</dbReference>
<evidence type="ECO:0000256" key="4">
    <source>
        <dbReference type="ARBA" id="ARBA00022454"/>
    </source>
</evidence>
<keyword evidence="5 8" id="KW-0175">Coiled coil</keyword>
<evidence type="ECO:0000256" key="6">
    <source>
        <dbReference type="ARBA" id="ARBA00023242"/>
    </source>
</evidence>
<dbReference type="PANTHER" id="PTHR14401">
    <property type="entry name" value="CENTROMERE PROTEIN K"/>
    <property type="match status" value="1"/>
</dbReference>
<dbReference type="GO" id="GO:0000775">
    <property type="term" value="C:chromosome, centromeric region"/>
    <property type="evidence" value="ECO:0007669"/>
    <property type="project" value="UniProtKB-SubCell"/>
</dbReference>
<accession>A0AA88Y076</accession>
<evidence type="ECO:0000256" key="2">
    <source>
        <dbReference type="ARBA" id="ARBA00004584"/>
    </source>
</evidence>
<dbReference type="Pfam" id="PF11802">
    <property type="entry name" value="CENP-K"/>
    <property type="match status" value="1"/>
</dbReference>
<keyword evidence="10" id="KW-1185">Reference proteome</keyword>
<dbReference type="GO" id="GO:0005634">
    <property type="term" value="C:nucleus"/>
    <property type="evidence" value="ECO:0007669"/>
    <property type="project" value="UniProtKB-SubCell"/>
</dbReference>
<dbReference type="EMBL" id="VSWD01000010">
    <property type="protein sequence ID" value="KAK3090259.1"/>
    <property type="molecule type" value="Genomic_DNA"/>
</dbReference>
<comment type="subcellular location">
    <subcellularLocation>
        <location evidence="2">Chromosome</location>
        <location evidence="2">Centromere</location>
    </subcellularLocation>
    <subcellularLocation>
        <location evidence="1">Nucleus</location>
    </subcellularLocation>
</comment>
<dbReference type="PANTHER" id="PTHR14401:SF6">
    <property type="entry name" value="CENTROMERE PROTEIN K"/>
    <property type="match status" value="1"/>
</dbReference>
<evidence type="ECO:0008006" key="11">
    <source>
        <dbReference type="Google" id="ProtNLM"/>
    </source>
</evidence>
<keyword evidence="4" id="KW-0158">Chromosome</keyword>
<dbReference type="Proteomes" id="UP001186944">
    <property type="component" value="Unassembled WGS sequence"/>
</dbReference>
<keyword evidence="7" id="KW-0137">Centromere</keyword>
<keyword evidence="6" id="KW-0539">Nucleus</keyword>
<feature type="coiled-coil region" evidence="8">
    <location>
        <begin position="77"/>
        <end position="150"/>
    </location>
</feature>
<evidence type="ECO:0000256" key="7">
    <source>
        <dbReference type="ARBA" id="ARBA00023328"/>
    </source>
</evidence>
<evidence type="ECO:0000313" key="9">
    <source>
        <dbReference type="EMBL" id="KAK3090259.1"/>
    </source>
</evidence>
<organism evidence="9 10">
    <name type="scientific">Pinctada imbricata</name>
    <name type="common">Atlantic pearl-oyster</name>
    <name type="synonym">Pinctada martensii</name>
    <dbReference type="NCBI Taxonomy" id="66713"/>
    <lineage>
        <taxon>Eukaryota</taxon>
        <taxon>Metazoa</taxon>
        <taxon>Spiralia</taxon>
        <taxon>Lophotrochozoa</taxon>
        <taxon>Mollusca</taxon>
        <taxon>Bivalvia</taxon>
        <taxon>Autobranchia</taxon>
        <taxon>Pteriomorphia</taxon>
        <taxon>Pterioida</taxon>
        <taxon>Pterioidea</taxon>
        <taxon>Pteriidae</taxon>
        <taxon>Pinctada</taxon>
    </lineage>
</organism>
<proteinExistence type="inferred from homology"/>
<evidence type="ECO:0000256" key="8">
    <source>
        <dbReference type="SAM" id="Coils"/>
    </source>
</evidence>
<comment type="caution">
    <text evidence="9">The sequence shown here is derived from an EMBL/GenBank/DDBJ whole genome shotgun (WGS) entry which is preliminary data.</text>
</comment>
<evidence type="ECO:0000256" key="1">
    <source>
        <dbReference type="ARBA" id="ARBA00004123"/>
    </source>
</evidence>
<dbReference type="AlphaFoldDB" id="A0AA88Y076"/>